<dbReference type="InterPro" id="IPR032344">
    <property type="entry name" value="DUF4862"/>
</dbReference>
<evidence type="ECO:0000313" key="3">
    <source>
        <dbReference type="Proteomes" id="UP000271272"/>
    </source>
</evidence>
<evidence type="ECO:0000256" key="1">
    <source>
        <dbReference type="SAM" id="MobiDB-lite"/>
    </source>
</evidence>
<name>A0A3P1V9F2_9ACTO</name>
<keyword evidence="3" id="KW-1185">Reference proteome</keyword>
<organism evidence="2 3">
    <name type="scientific">Actinomyces bowdenii</name>
    <dbReference type="NCBI Taxonomy" id="131109"/>
    <lineage>
        <taxon>Bacteria</taxon>
        <taxon>Bacillati</taxon>
        <taxon>Actinomycetota</taxon>
        <taxon>Actinomycetes</taxon>
        <taxon>Actinomycetales</taxon>
        <taxon>Actinomycetaceae</taxon>
        <taxon>Actinomyces</taxon>
    </lineage>
</organism>
<reference evidence="2 3" key="1">
    <citation type="submission" date="2018-11" db="EMBL/GenBank/DDBJ databases">
        <title>Genomes From Bacteria Associated with the Canine Oral Cavity: a Test Case for Automated Genome-Based Taxonomic Assignment.</title>
        <authorList>
            <person name="Coil D.A."/>
            <person name="Jospin G."/>
            <person name="Darling A.E."/>
            <person name="Wallis C."/>
            <person name="Davis I.J."/>
            <person name="Harris S."/>
            <person name="Eisen J.A."/>
            <person name="Holcombe L.J."/>
            <person name="O'Flynn C."/>
        </authorList>
    </citation>
    <scope>NUCLEOTIDE SEQUENCE [LARGE SCALE GENOMIC DNA]</scope>
    <source>
        <strain evidence="2 3">OH5050</strain>
    </source>
</reference>
<accession>A0A3P1V9F2</accession>
<dbReference type="Proteomes" id="UP000271272">
    <property type="component" value="Unassembled WGS sequence"/>
</dbReference>
<dbReference type="OrthoDB" id="7307665at2"/>
<feature type="region of interest" description="Disordered" evidence="1">
    <location>
        <begin position="1"/>
        <end position="66"/>
    </location>
</feature>
<feature type="compositionally biased region" description="Basic residues" evidence="1">
    <location>
        <begin position="27"/>
        <end position="39"/>
    </location>
</feature>
<sequence>MAYHLMSDASVGLRRRRPSPAAPLAARRSRQHLRSHRTRLAPIALKEESMTPTGSPTDTAGTAPSPGPIAVLGAYASLPSRQEEVEEYYRLLAALPAVRGLELPFRDDLAGPAGIDWLAARLAPAWDRNIVTAIPGTMVRVWATATFGLASTDRGGRAEALAFTRAVRDGVEALREAAGRDVVAGVELHSAPSGAPGVAHVAEAFGESLAEVADWDWGGALLLVEHCDAYVGDDRGEKRMLTLAEELEVLRELDHPGVRMSLNWGRSALEAHDASAPLEHVRAARAAGVLEGVTFSGAGPVDTPYAKAWMDGHLPLEADEPGSVMSAARVRECALAAVGPQAAAPAARYLGAKCQVPADADLPTRAAMLTRILQATGVGPWEP</sequence>
<evidence type="ECO:0000313" key="2">
    <source>
        <dbReference type="EMBL" id="RRD30779.1"/>
    </source>
</evidence>
<feature type="compositionally biased region" description="Polar residues" evidence="1">
    <location>
        <begin position="50"/>
        <end position="62"/>
    </location>
</feature>
<dbReference type="EMBL" id="RQZC01000001">
    <property type="protein sequence ID" value="RRD30779.1"/>
    <property type="molecule type" value="Genomic_DNA"/>
</dbReference>
<comment type="caution">
    <text evidence="2">The sequence shown here is derived from an EMBL/GenBank/DDBJ whole genome shotgun (WGS) entry which is preliminary data.</text>
</comment>
<proteinExistence type="predicted"/>
<gene>
    <name evidence="2" type="ORF">EII10_01320</name>
</gene>
<protein>
    <submittedName>
        <fullName evidence="2">DUF4862 family protein</fullName>
    </submittedName>
</protein>
<dbReference type="Pfam" id="PF16154">
    <property type="entry name" value="DUF4862"/>
    <property type="match status" value="1"/>
</dbReference>
<dbReference type="AlphaFoldDB" id="A0A3P1V9F2"/>